<feature type="signal peptide" evidence="2">
    <location>
        <begin position="1"/>
        <end position="23"/>
    </location>
</feature>
<feature type="domain" description="DUF3502" evidence="3">
    <location>
        <begin position="455"/>
        <end position="523"/>
    </location>
</feature>
<sequence length="526" mass="56948">MKQQNGKLSITGMLMLAIILVLSACGGTSNNGGGANNGGSKPAATDQTKENEQGTEKEADAPAAPESDLKPYVLKVVYEGPPQPDEKKVEAAMNKLLTEKINATIDLMPIDWGAWDDKMNLMIASREPVDVLFTAAWNGYAKNVAKGAYLEIGDLINEHGKGILETLDPAFLEGSKIKGKNYGISTNKELAAVGGIVYRKDIADELGLDMSKVKTAEDLDAIYKVVKEKKPDMTPLYTTAALFTSHFFAETDFLGDSTIPGAIIKSTDDTTVRLEQDLDIYKRYLKVARDFYVKGYVNSDAATTQLASGDAYKAGNIFSTVESLKPGKAAEVANAAGLSGKLDQIEMTGKTVSTAETAGAMLAISSTSKDPARAMMFINLLHTDKDLVNLINFGIEGDHYTRKGEMISATPNAQQYAPGVAWELGNQFLNYVWDSEDPDKWEKFREFNRNAKSSPALGFVFDSADVKSEVGAIANVDKQYKKALETGSVDIDKVMPEYMAALKAAGVDKIIKAKQEQFDAFLAAKK</sequence>
<keyword evidence="5" id="KW-1185">Reference proteome</keyword>
<evidence type="ECO:0000313" key="4">
    <source>
        <dbReference type="EMBL" id="GGE01514.1"/>
    </source>
</evidence>
<evidence type="ECO:0000259" key="3">
    <source>
        <dbReference type="Pfam" id="PF12010"/>
    </source>
</evidence>
<evidence type="ECO:0000256" key="2">
    <source>
        <dbReference type="SAM" id="SignalP"/>
    </source>
</evidence>
<dbReference type="Gene3D" id="3.40.190.10">
    <property type="entry name" value="Periplasmic binding protein-like II"/>
    <property type="match status" value="2"/>
</dbReference>
<dbReference type="Pfam" id="PF01547">
    <property type="entry name" value="SBP_bac_1"/>
    <property type="match status" value="1"/>
</dbReference>
<gene>
    <name evidence="4" type="ORF">GCM10010911_70520</name>
</gene>
<dbReference type="PROSITE" id="PS51257">
    <property type="entry name" value="PROKAR_LIPOPROTEIN"/>
    <property type="match status" value="1"/>
</dbReference>
<feature type="compositionally biased region" description="Basic and acidic residues" evidence="1">
    <location>
        <begin position="47"/>
        <end position="60"/>
    </location>
</feature>
<dbReference type="PANTHER" id="PTHR43649:SF17">
    <property type="entry name" value="ABC TRANSPORTER SOLUTE BINDING PROTEIN-SUGAR TRANSPORT"/>
    <property type="match status" value="1"/>
</dbReference>
<keyword evidence="2" id="KW-0732">Signal</keyword>
<dbReference type="Pfam" id="PF12010">
    <property type="entry name" value="DUF3502"/>
    <property type="match status" value="1"/>
</dbReference>
<feature type="chain" id="PRO_5038600067" evidence="2">
    <location>
        <begin position="24"/>
        <end position="526"/>
    </location>
</feature>
<organism evidence="4 5">
    <name type="scientific">Paenibacillus nasutitermitis</name>
    <dbReference type="NCBI Taxonomy" id="1652958"/>
    <lineage>
        <taxon>Bacteria</taxon>
        <taxon>Bacillati</taxon>
        <taxon>Bacillota</taxon>
        <taxon>Bacilli</taxon>
        <taxon>Bacillales</taxon>
        <taxon>Paenibacillaceae</taxon>
        <taxon>Paenibacillus</taxon>
    </lineage>
</organism>
<protein>
    <submittedName>
        <fullName evidence="4">ABC transporter substrate-binding protein</fullName>
    </submittedName>
</protein>
<reference evidence="4" key="2">
    <citation type="submission" date="2020-09" db="EMBL/GenBank/DDBJ databases">
        <authorList>
            <person name="Sun Q."/>
            <person name="Zhou Y."/>
        </authorList>
    </citation>
    <scope>NUCLEOTIDE SEQUENCE</scope>
    <source>
        <strain evidence="4">CGMCC 1.15178</strain>
    </source>
</reference>
<dbReference type="InterPro" id="IPR022627">
    <property type="entry name" value="DUF3502"/>
</dbReference>
<proteinExistence type="predicted"/>
<dbReference type="InterPro" id="IPR050490">
    <property type="entry name" value="Bact_solute-bd_prot1"/>
</dbReference>
<comment type="caution">
    <text evidence="4">The sequence shown here is derived from an EMBL/GenBank/DDBJ whole genome shotgun (WGS) entry which is preliminary data.</text>
</comment>
<dbReference type="SUPFAM" id="SSF53850">
    <property type="entry name" value="Periplasmic binding protein-like II"/>
    <property type="match status" value="1"/>
</dbReference>
<name>A0A917E524_9BACL</name>
<dbReference type="EMBL" id="BMHP01000016">
    <property type="protein sequence ID" value="GGE01514.1"/>
    <property type="molecule type" value="Genomic_DNA"/>
</dbReference>
<feature type="region of interest" description="Disordered" evidence="1">
    <location>
        <begin position="31"/>
        <end position="65"/>
    </location>
</feature>
<dbReference type="Proteomes" id="UP000612456">
    <property type="component" value="Unassembled WGS sequence"/>
</dbReference>
<accession>A0A917E524</accession>
<reference evidence="4" key="1">
    <citation type="journal article" date="2014" name="Int. J. Syst. Evol. Microbiol.">
        <title>Complete genome sequence of Corynebacterium casei LMG S-19264T (=DSM 44701T), isolated from a smear-ripened cheese.</title>
        <authorList>
            <consortium name="US DOE Joint Genome Institute (JGI-PGF)"/>
            <person name="Walter F."/>
            <person name="Albersmeier A."/>
            <person name="Kalinowski J."/>
            <person name="Ruckert C."/>
        </authorList>
    </citation>
    <scope>NUCLEOTIDE SEQUENCE</scope>
    <source>
        <strain evidence="4">CGMCC 1.15178</strain>
    </source>
</reference>
<evidence type="ECO:0000256" key="1">
    <source>
        <dbReference type="SAM" id="MobiDB-lite"/>
    </source>
</evidence>
<dbReference type="RefSeq" id="WP_189000633.1">
    <property type="nucleotide sequence ID" value="NZ_BMHP01000016.1"/>
</dbReference>
<dbReference type="InterPro" id="IPR006059">
    <property type="entry name" value="SBP"/>
</dbReference>
<dbReference type="AlphaFoldDB" id="A0A917E524"/>
<evidence type="ECO:0000313" key="5">
    <source>
        <dbReference type="Proteomes" id="UP000612456"/>
    </source>
</evidence>
<dbReference type="PANTHER" id="PTHR43649">
    <property type="entry name" value="ARABINOSE-BINDING PROTEIN-RELATED"/>
    <property type="match status" value="1"/>
</dbReference>